<evidence type="ECO:0000256" key="3">
    <source>
        <dbReference type="ARBA" id="ARBA00023002"/>
    </source>
</evidence>
<keyword evidence="3 7" id="KW-0560">Oxidoreductase</keyword>
<keyword evidence="4" id="KW-0503">Monooxygenase</keyword>
<evidence type="ECO:0000256" key="2">
    <source>
        <dbReference type="ARBA" id="ARBA00022643"/>
    </source>
</evidence>
<protein>
    <submittedName>
        <fullName evidence="7">LLM class flavin-dependent oxidoreductase</fullName>
        <ecNumber evidence="7">1.-.-.-</ecNumber>
    </submittedName>
</protein>
<dbReference type="InterPro" id="IPR016215">
    <property type="entry name" value="NTA_MOA"/>
</dbReference>
<name>A0ABW3ULU6_9BACL</name>
<dbReference type="PANTHER" id="PTHR30011">
    <property type="entry name" value="ALKANESULFONATE MONOOXYGENASE-RELATED"/>
    <property type="match status" value="1"/>
</dbReference>
<organism evidence="7 8">
    <name type="scientific">Paenibacillus vulneris</name>
    <dbReference type="NCBI Taxonomy" id="1133364"/>
    <lineage>
        <taxon>Bacteria</taxon>
        <taxon>Bacillati</taxon>
        <taxon>Bacillota</taxon>
        <taxon>Bacilli</taxon>
        <taxon>Bacillales</taxon>
        <taxon>Paenibacillaceae</taxon>
        <taxon>Paenibacillus</taxon>
    </lineage>
</organism>
<sequence>MGETKRQLHLGAFLYGVGHHIAAWRYPLTDSLGLFTFEFYKRFAQTAERGKFDMIFIEDIPALPEQHEASVQHTVPVRAEPLTLLSTLASVTSRIGLAGTVSTTYSEPYHVARKFASLDHLSRGRAAWNAVTTSMEITSQNFGQDHHLDHSIRYERAQEFVEVVTSLWDSWEEGALLIDKSSGVFADPDKIHAIRHQGKFFSVRGPLSIPRTPQGRPVLVQAGSSETGQDFAAKTAEVVFTAWQTLEEAQSFYSSLKGRLKQYGRSRDQLKILPGILPVIGATEQEAKEKEAHLQELVLPEVGLAMVSRTLRVDLSAYPLDGPVPDLPDAVNINGGKSRYQLLVDMARRDKLTIRQLVARVTGARGHKTIHGTPEQIADFLENWFIHGGCDGFNIMPPYLPGGLDEFVDQVIPILQQRGLYRTEYSGTTLRDHLGLAVPGNRYQLRPQQQAN</sequence>
<evidence type="ECO:0000256" key="1">
    <source>
        <dbReference type="ARBA" id="ARBA00022630"/>
    </source>
</evidence>
<evidence type="ECO:0000259" key="6">
    <source>
        <dbReference type="Pfam" id="PF00296"/>
    </source>
</evidence>
<dbReference type="GO" id="GO:0016491">
    <property type="term" value="F:oxidoreductase activity"/>
    <property type="evidence" value="ECO:0007669"/>
    <property type="project" value="UniProtKB-KW"/>
</dbReference>
<evidence type="ECO:0000313" key="7">
    <source>
        <dbReference type="EMBL" id="MFD1221858.1"/>
    </source>
</evidence>
<keyword evidence="1" id="KW-0285">Flavoprotein</keyword>
<evidence type="ECO:0000256" key="5">
    <source>
        <dbReference type="ARBA" id="ARBA00033748"/>
    </source>
</evidence>
<dbReference type="RefSeq" id="WP_345586077.1">
    <property type="nucleotide sequence ID" value="NZ_BAABJG010000003.1"/>
</dbReference>
<dbReference type="PIRSF" id="PIRSF000337">
    <property type="entry name" value="NTA_MOA"/>
    <property type="match status" value="1"/>
</dbReference>
<reference evidence="8" key="1">
    <citation type="journal article" date="2019" name="Int. J. Syst. Evol. Microbiol.">
        <title>The Global Catalogue of Microorganisms (GCM) 10K type strain sequencing project: providing services to taxonomists for standard genome sequencing and annotation.</title>
        <authorList>
            <consortium name="The Broad Institute Genomics Platform"/>
            <consortium name="The Broad Institute Genome Sequencing Center for Infectious Disease"/>
            <person name="Wu L."/>
            <person name="Ma J."/>
        </authorList>
    </citation>
    <scope>NUCLEOTIDE SEQUENCE [LARGE SCALE GENOMIC DNA]</scope>
    <source>
        <strain evidence="8">CCUG 53270</strain>
    </source>
</reference>
<keyword evidence="8" id="KW-1185">Reference proteome</keyword>
<dbReference type="InterPro" id="IPR051260">
    <property type="entry name" value="Diverse_substr_monoxygenases"/>
</dbReference>
<accession>A0ABW3ULU6</accession>
<dbReference type="EC" id="1.-.-.-" evidence="7"/>
<dbReference type="CDD" id="cd01095">
    <property type="entry name" value="Nitrilotriacetate_monoxgenase"/>
    <property type="match status" value="1"/>
</dbReference>
<comment type="caution">
    <text evidence="7">The sequence shown here is derived from an EMBL/GenBank/DDBJ whole genome shotgun (WGS) entry which is preliminary data.</text>
</comment>
<keyword evidence="2" id="KW-0288">FMN</keyword>
<feature type="domain" description="Luciferase-like" evidence="6">
    <location>
        <begin position="35"/>
        <end position="382"/>
    </location>
</feature>
<dbReference type="EMBL" id="JBHTLU010000019">
    <property type="protein sequence ID" value="MFD1221858.1"/>
    <property type="molecule type" value="Genomic_DNA"/>
</dbReference>
<dbReference type="NCBIfam" id="TIGR03860">
    <property type="entry name" value="FMN_nitrolo"/>
    <property type="match status" value="1"/>
</dbReference>
<dbReference type="SUPFAM" id="SSF51679">
    <property type="entry name" value="Bacterial luciferase-like"/>
    <property type="match status" value="1"/>
</dbReference>
<evidence type="ECO:0000313" key="8">
    <source>
        <dbReference type="Proteomes" id="UP001597180"/>
    </source>
</evidence>
<dbReference type="InterPro" id="IPR036661">
    <property type="entry name" value="Luciferase-like_sf"/>
</dbReference>
<proteinExistence type="inferred from homology"/>
<dbReference type="PANTHER" id="PTHR30011:SF16">
    <property type="entry name" value="C2H2 FINGER DOMAIN TRANSCRIPTION FACTOR (EUROFUNG)-RELATED"/>
    <property type="match status" value="1"/>
</dbReference>
<dbReference type="InterPro" id="IPR011251">
    <property type="entry name" value="Luciferase-like_dom"/>
</dbReference>
<comment type="similarity">
    <text evidence="5">Belongs to the NtaA/SnaA/DszA monooxygenase family.</text>
</comment>
<evidence type="ECO:0000256" key="4">
    <source>
        <dbReference type="ARBA" id="ARBA00023033"/>
    </source>
</evidence>
<dbReference type="Pfam" id="PF00296">
    <property type="entry name" value="Bac_luciferase"/>
    <property type="match status" value="1"/>
</dbReference>
<gene>
    <name evidence="7" type="ORF">ACFQ4B_17200</name>
</gene>
<dbReference type="Gene3D" id="3.20.20.30">
    <property type="entry name" value="Luciferase-like domain"/>
    <property type="match status" value="1"/>
</dbReference>
<dbReference type="Proteomes" id="UP001597180">
    <property type="component" value="Unassembled WGS sequence"/>
</dbReference>